<dbReference type="InterPro" id="IPR012337">
    <property type="entry name" value="RNaseH-like_sf"/>
</dbReference>
<evidence type="ECO:0000313" key="3">
    <source>
        <dbReference type="Proteomes" id="UP000823399"/>
    </source>
</evidence>
<feature type="non-terminal residue" evidence="2">
    <location>
        <position position="1"/>
    </location>
</feature>
<gene>
    <name evidence="2" type="ORF">F5147DRAFT_527972</name>
</gene>
<dbReference type="OrthoDB" id="2741831at2759"/>
<feature type="domain" description="Integrase zinc-binding" evidence="1">
    <location>
        <begin position="1"/>
        <end position="52"/>
    </location>
</feature>
<proteinExistence type="predicted"/>
<dbReference type="GeneID" id="64692295"/>
<accession>A0A9P7EPW2</accession>
<comment type="caution">
    <text evidence="2">The sequence shown here is derived from an EMBL/GenBank/DDBJ whole genome shotgun (WGS) entry which is preliminary data.</text>
</comment>
<evidence type="ECO:0000259" key="1">
    <source>
        <dbReference type="Pfam" id="PF17921"/>
    </source>
</evidence>
<dbReference type="AlphaFoldDB" id="A0A9P7EPW2"/>
<dbReference type="InterPro" id="IPR041588">
    <property type="entry name" value="Integrase_H2C2"/>
</dbReference>
<dbReference type="Gene3D" id="3.30.420.10">
    <property type="entry name" value="Ribonuclease H-like superfamily/Ribonuclease H"/>
    <property type="match status" value="1"/>
</dbReference>
<evidence type="ECO:0000313" key="2">
    <source>
        <dbReference type="EMBL" id="KAG2079370.1"/>
    </source>
</evidence>
<protein>
    <recommendedName>
        <fullName evidence="1">Integrase zinc-binding domain-containing protein</fullName>
    </recommendedName>
</protein>
<sequence length="114" mass="13147">RATILNQAHEELGHRGEAATWETIQLRFFWPYLFSDVRHHVQSCHPCQIRSTTKMHIPITVSTPSTIFVKVYIDIMHMPPAQGFKYIVLARDDLSRYVEGRPLKAPTAKALSKF</sequence>
<reference evidence="2" key="1">
    <citation type="journal article" date="2020" name="New Phytol.">
        <title>Comparative genomics reveals dynamic genome evolution in host specialist ectomycorrhizal fungi.</title>
        <authorList>
            <person name="Lofgren L.A."/>
            <person name="Nguyen N.H."/>
            <person name="Vilgalys R."/>
            <person name="Ruytinx J."/>
            <person name="Liao H.L."/>
            <person name="Branco S."/>
            <person name="Kuo A."/>
            <person name="LaButti K."/>
            <person name="Lipzen A."/>
            <person name="Andreopoulos W."/>
            <person name="Pangilinan J."/>
            <person name="Riley R."/>
            <person name="Hundley H."/>
            <person name="Na H."/>
            <person name="Barry K."/>
            <person name="Grigoriev I.V."/>
            <person name="Stajich J.E."/>
            <person name="Kennedy P.G."/>
        </authorList>
    </citation>
    <scope>NUCLEOTIDE SEQUENCE</scope>
    <source>
        <strain evidence="2">FC423</strain>
    </source>
</reference>
<feature type="non-terminal residue" evidence="2">
    <location>
        <position position="114"/>
    </location>
</feature>
<dbReference type="EMBL" id="JABBWM010000806">
    <property type="protein sequence ID" value="KAG2079370.1"/>
    <property type="molecule type" value="Genomic_DNA"/>
</dbReference>
<dbReference type="GO" id="GO:0003676">
    <property type="term" value="F:nucleic acid binding"/>
    <property type="evidence" value="ECO:0007669"/>
    <property type="project" value="InterPro"/>
</dbReference>
<keyword evidence="3" id="KW-1185">Reference proteome</keyword>
<dbReference type="SUPFAM" id="SSF53098">
    <property type="entry name" value="Ribonuclease H-like"/>
    <property type="match status" value="1"/>
</dbReference>
<dbReference type="Gene3D" id="1.10.340.70">
    <property type="match status" value="1"/>
</dbReference>
<organism evidence="2 3">
    <name type="scientific">Suillus discolor</name>
    <dbReference type="NCBI Taxonomy" id="1912936"/>
    <lineage>
        <taxon>Eukaryota</taxon>
        <taxon>Fungi</taxon>
        <taxon>Dikarya</taxon>
        <taxon>Basidiomycota</taxon>
        <taxon>Agaricomycotina</taxon>
        <taxon>Agaricomycetes</taxon>
        <taxon>Agaricomycetidae</taxon>
        <taxon>Boletales</taxon>
        <taxon>Suillineae</taxon>
        <taxon>Suillaceae</taxon>
        <taxon>Suillus</taxon>
    </lineage>
</organism>
<name>A0A9P7EPW2_9AGAM</name>
<dbReference type="InterPro" id="IPR052160">
    <property type="entry name" value="Gypsy_RT_Integrase-like"/>
</dbReference>
<dbReference type="PANTHER" id="PTHR47266">
    <property type="entry name" value="ENDONUCLEASE-RELATED"/>
    <property type="match status" value="1"/>
</dbReference>
<dbReference type="Pfam" id="PF17921">
    <property type="entry name" value="Integrase_H2C2"/>
    <property type="match status" value="1"/>
</dbReference>
<dbReference type="Proteomes" id="UP000823399">
    <property type="component" value="Unassembled WGS sequence"/>
</dbReference>
<dbReference type="RefSeq" id="XP_041283952.1">
    <property type="nucleotide sequence ID" value="XM_041430036.1"/>
</dbReference>
<dbReference type="InterPro" id="IPR036397">
    <property type="entry name" value="RNaseH_sf"/>
</dbReference>